<feature type="region of interest" description="Disordered" evidence="1">
    <location>
        <begin position="227"/>
        <end position="248"/>
    </location>
</feature>
<dbReference type="Proteomes" id="UP001629113">
    <property type="component" value="Unassembled WGS sequence"/>
</dbReference>
<dbReference type="EMBL" id="JBFCZG010000007">
    <property type="protein sequence ID" value="KAL3420480.1"/>
    <property type="molecule type" value="Genomic_DNA"/>
</dbReference>
<protein>
    <submittedName>
        <fullName evidence="2">Uncharacterized protein</fullName>
    </submittedName>
</protein>
<feature type="region of interest" description="Disordered" evidence="1">
    <location>
        <begin position="1"/>
        <end position="31"/>
    </location>
</feature>
<organism evidence="2 3">
    <name type="scientific">Phlyctema vagabunda</name>
    <dbReference type="NCBI Taxonomy" id="108571"/>
    <lineage>
        <taxon>Eukaryota</taxon>
        <taxon>Fungi</taxon>
        <taxon>Dikarya</taxon>
        <taxon>Ascomycota</taxon>
        <taxon>Pezizomycotina</taxon>
        <taxon>Leotiomycetes</taxon>
        <taxon>Helotiales</taxon>
        <taxon>Dermateaceae</taxon>
        <taxon>Phlyctema</taxon>
    </lineage>
</organism>
<name>A0ABR4PB04_9HELO</name>
<reference evidence="2 3" key="1">
    <citation type="submission" date="2024-06" db="EMBL/GenBank/DDBJ databases">
        <title>Complete genome of Phlyctema vagabunda strain 19-DSS-EL-015.</title>
        <authorList>
            <person name="Fiorenzani C."/>
        </authorList>
    </citation>
    <scope>NUCLEOTIDE SEQUENCE [LARGE SCALE GENOMIC DNA]</scope>
    <source>
        <strain evidence="2 3">19-DSS-EL-015</strain>
    </source>
</reference>
<keyword evidence="3" id="KW-1185">Reference proteome</keyword>
<feature type="region of interest" description="Disordered" evidence="1">
    <location>
        <begin position="305"/>
        <end position="329"/>
    </location>
</feature>
<evidence type="ECO:0000313" key="3">
    <source>
        <dbReference type="Proteomes" id="UP001629113"/>
    </source>
</evidence>
<feature type="compositionally biased region" description="Acidic residues" evidence="1">
    <location>
        <begin position="305"/>
        <end position="319"/>
    </location>
</feature>
<accession>A0ABR4PB04</accession>
<evidence type="ECO:0000256" key="1">
    <source>
        <dbReference type="SAM" id="MobiDB-lite"/>
    </source>
</evidence>
<evidence type="ECO:0000313" key="2">
    <source>
        <dbReference type="EMBL" id="KAL3420480.1"/>
    </source>
</evidence>
<proteinExistence type="predicted"/>
<comment type="caution">
    <text evidence="2">The sequence shown here is derived from an EMBL/GenBank/DDBJ whole genome shotgun (WGS) entry which is preliminary data.</text>
</comment>
<feature type="compositionally biased region" description="Polar residues" evidence="1">
    <location>
        <begin position="17"/>
        <end position="31"/>
    </location>
</feature>
<sequence length="401" mass="45342">MASVEGIRVKHPKVPTSRGSSQRPCTQKRSISYPNGDGTVTDLSACLNGARKEKFQKTAYYTKRDARKQINCLKDQCCSLLHYGCGLNSSELDNALWSIVMAFRRRCQQLRDLVQQQEQGSRNSSRYTSQAFDLFKGIASSIINCRSILMRDALIHDRDTVSSILEALTLLARGLSPGKRGVCLTSTDQWFEQFLIALPQVYISQLGDLAETLEVVRSREEAVRVPMRRSTANRYKRPPKTPSGSNMYSWIPSRKGICDTSNENGPYRDELSDDGSDYLEHQLSFDLDARLQRNYLPVVEEAAIDDEPDDNDIEYDDGEQGYSDAELGDSYGEEYEDSAKQYRNATRSTRSMSSNTFFLSPNGLLTTDLSYGLVQRTQKSKDFIVWQPTEQPSNWTGENEV</sequence>
<gene>
    <name evidence="2" type="ORF">PVAG01_08979</name>
</gene>